<dbReference type="CDD" id="cd00067">
    <property type="entry name" value="GAL4"/>
    <property type="match status" value="1"/>
</dbReference>
<dbReference type="Proteomes" id="UP001174934">
    <property type="component" value="Unassembled WGS sequence"/>
</dbReference>
<protein>
    <recommendedName>
        <fullName evidence="3">Zn(2)-C6 fungal-type domain-containing protein</fullName>
    </recommendedName>
</protein>
<dbReference type="SUPFAM" id="SSF57701">
    <property type="entry name" value="Zn2/Cys6 DNA-binding domain"/>
    <property type="match status" value="1"/>
</dbReference>
<feature type="compositionally biased region" description="Polar residues" evidence="2">
    <location>
        <begin position="69"/>
        <end position="78"/>
    </location>
</feature>
<dbReference type="GO" id="GO:0045944">
    <property type="term" value="P:positive regulation of transcription by RNA polymerase II"/>
    <property type="evidence" value="ECO:0007669"/>
    <property type="project" value="TreeGrafter"/>
</dbReference>
<gene>
    <name evidence="4" type="ORF">B0T17DRAFT_205506</name>
</gene>
<evidence type="ECO:0000259" key="3">
    <source>
        <dbReference type="PROSITE" id="PS50048"/>
    </source>
</evidence>
<proteinExistence type="predicted"/>
<evidence type="ECO:0000256" key="1">
    <source>
        <dbReference type="ARBA" id="ARBA00023242"/>
    </source>
</evidence>
<dbReference type="InterPro" id="IPR001138">
    <property type="entry name" value="Zn2Cys6_DnaBD"/>
</dbReference>
<sequence length="389" mass="41600">MPSGSTTAFRISHQSINCLAHMGLVLDPAHLRPDAAPAGEQHEEEEKQQQQRYRQLGNGDGEFAHGESQPPTESTPTQASASASASASAPSAGDAGADAGNDAPVNPRKRKKASRACDFCHVNHQPCDNGKPKCGVCQKHNKPCLYLRPTKRRGPQKGYRTALNTYKESAAAWGAVLGAIPGLDALIEGHLRGSTGKSMIASIKDTAQQDVLINRWQESSVFKAFFGHNGAGSGVGSGAQGDTLSQSQDADDDDFSGDEKSLPPAARPPLPPPPNRLLQSAIQRNQSYSSSFAMPEPITPPNPPRLPSVMTTHLSPTLWLEMPHKASRASMTLASLGFAPDETIADFYSMGSNPEPLMRSSEQEFDPALGSESEQRAYYELLMGRSFPG</sequence>
<evidence type="ECO:0000313" key="5">
    <source>
        <dbReference type="Proteomes" id="UP001174934"/>
    </source>
</evidence>
<evidence type="ECO:0000256" key="2">
    <source>
        <dbReference type="SAM" id="MobiDB-lite"/>
    </source>
</evidence>
<keyword evidence="1" id="KW-0539">Nucleus</keyword>
<dbReference type="Pfam" id="PF00172">
    <property type="entry name" value="Zn_clus"/>
    <property type="match status" value="1"/>
</dbReference>
<dbReference type="Gene3D" id="4.10.240.10">
    <property type="entry name" value="Zn(2)-C6 fungal-type DNA-binding domain"/>
    <property type="match status" value="1"/>
</dbReference>
<dbReference type="AlphaFoldDB" id="A0AA39XB28"/>
<feature type="compositionally biased region" description="Basic and acidic residues" evidence="2">
    <location>
        <begin position="40"/>
        <end position="49"/>
    </location>
</feature>
<reference evidence="4" key="1">
    <citation type="submission" date="2023-06" db="EMBL/GenBank/DDBJ databases">
        <title>Genome-scale phylogeny and comparative genomics of the fungal order Sordariales.</title>
        <authorList>
            <consortium name="Lawrence Berkeley National Laboratory"/>
            <person name="Hensen N."/>
            <person name="Bonometti L."/>
            <person name="Westerberg I."/>
            <person name="Brannstrom I.O."/>
            <person name="Guillou S."/>
            <person name="Cros-Aarteil S."/>
            <person name="Calhoun S."/>
            <person name="Haridas S."/>
            <person name="Kuo A."/>
            <person name="Mondo S."/>
            <person name="Pangilinan J."/>
            <person name="Riley R."/>
            <person name="LaButti K."/>
            <person name="Andreopoulos B."/>
            <person name="Lipzen A."/>
            <person name="Chen C."/>
            <person name="Yanf M."/>
            <person name="Daum C."/>
            <person name="Ng V."/>
            <person name="Clum A."/>
            <person name="Steindorff A."/>
            <person name="Ohm R."/>
            <person name="Martin F."/>
            <person name="Silar P."/>
            <person name="Natvig D."/>
            <person name="Lalanne C."/>
            <person name="Gautier V."/>
            <person name="Ament-velasquez S.L."/>
            <person name="Kruys A."/>
            <person name="Hutchinson M.I."/>
            <person name="Powell A.J."/>
            <person name="Barry K."/>
            <person name="Miller A.N."/>
            <person name="Grigoriev I.V."/>
            <person name="Debuchy R."/>
            <person name="Gladieux P."/>
            <person name="Thoren M.H."/>
            <person name="Johannesson H."/>
        </authorList>
    </citation>
    <scope>NUCLEOTIDE SEQUENCE</scope>
    <source>
        <strain evidence="4">SMH3391-2</strain>
    </source>
</reference>
<dbReference type="PANTHER" id="PTHR47655:SF2">
    <property type="entry name" value="QUINIC ACID UTILIZATION ACTIVATOR"/>
    <property type="match status" value="1"/>
</dbReference>
<feature type="domain" description="Zn(2)-C6 fungal-type" evidence="3">
    <location>
        <begin position="116"/>
        <end position="146"/>
    </location>
</feature>
<feature type="region of interest" description="Disordered" evidence="2">
    <location>
        <begin position="233"/>
        <end position="277"/>
    </location>
</feature>
<dbReference type="InterPro" id="IPR052783">
    <property type="entry name" value="Metabolic/Drug-Res_Regulator"/>
</dbReference>
<evidence type="ECO:0000313" key="4">
    <source>
        <dbReference type="EMBL" id="KAK0629970.1"/>
    </source>
</evidence>
<organism evidence="4 5">
    <name type="scientific">Bombardia bombarda</name>
    <dbReference type="NCBI Taxonomy" id="252184"/>
    <lineage>
        <taxon>Eukaryota</taxon>
        <taxon>Fungi</taxon>
        <taxon>Dikarya</taxon>
        <taxon>Ascomycota</taxon>
        <taxon>Pezizomycotina</taxon>
        <taxon>Sordariomycetes</taxon>
        <taxon>Sordariomycetidae</taxon>
        <taxon>Sordariales</taxon>
        <taxon>Lasiosphaeriaceae</taxon>
        <taxon>Bombardia</taxon>
    </lineage>
</organism>
<comment type="caution">
    <text evidence="4">The sequence shown here is derived from an EMBL/GenBank/DDBJ whole genome shotgun (WGS) entry which is preliminary data.</text>
</comment>
<dbReference type="GO" id="GO:0008270">
    <property type="term" value="F:zinc ion binding"/>
    <property type="evidence" value="ECO:0007669"/>
    <property type="project" value="InterPro"/>
</dbReference>
<dbReference type="InterPro" id="IPR036864">
    <property type="entry name" value="Zn2-C6_fun-type_DNA-bd_sf"/>
</dbReference>
<feature type="region of interest" description="Disordered" evidence="2">
    <location>
        <begin position="31"/>
        <end position="108"/>
    </location>
</feature>
<accession>A0AA39XB28</accession>
<name>A0AA39XB28_9PEZI</name>
<dbReference type="PROSITE" id="PS50048">
    <property type="entry name" value="ZN2_CY6_FUNGAL_2"/>
    <property type="match status" value="1"/>
</dbReference>
<keyword evidence="5" id="KW-1185">Reference proteome</keyword>
<dbReference type="PANTHER" id="PTHR47655">
    <property type="entry name" value="QUINIC ACID UTILIZATION ACTIVATOR"/>
    <property type="match status" value="1"/>
</dbReference>
<dbReference type="SMART" id="SM00066">
    <property type="entry name" value="GAL4"/>
    <property type="match status" value="1"/>
</dbReference>
<feature type="compositionally biased region" description="Pro residues" evidence="2">
    <location>
        <begin position="265"/>
        <end position="275"/>
    </location>
</feature>
<feature type="compositionally biased region" description="Low complexity" evidence="2">
    <location>
        <begin position="79"/>
        <end position="103"/>
    </location>
</feature>
<dbReference type="GO" id="GO:0000981">
    <property type="term" value="F:DNA-binding transcription factor activity, RNA polymerase II-specific"/>
    <property type="evidence" value="ECO:0007669"/>
    <property type="project" value="InterPro"/>
</dbReference>
<dbReference type="EMBL" id="JAULSR010000002">
    <property type="protein sequence ID" value="KAK0629970.1"/>
    <property type="molecule type" value="Genomic_DNA"/>
</dbReference>
<dbReference type="PROSITE" id="PS00463">
    <property type="entry name" value="ZN2_CY6_FUNGAL_1"/>
    <property type="match status" value="1"/>
</dbReference>